<dbReference type="AlphaFoldDB" id="A0AAX6EWM4"/>
<name>A0AAX6EWM4_IRIPA</name>
<proteinExistence type="predicted"/>
<reference evidence="2" key="1">
    <citation type="journal article" date="2023" name="GigaByte">
        <title>Genome assembly of the bearded iris, Iris pallida Lam.</title>
        <authorList>
            <person name="Bruccoleri R.E."/>
            <person name="Oakeley E.J."/>
            <person name="Faust A.M.E."/>
            <person name="Altorfer M."/>
            <person name="Dessus-Babus S."/>
            <person name="Burckhardt D."/>
            <person name="Oertli M."/>
            <person name="Naumann U."/>
            <person name="Petersen F."/>
            <person name="Wong J."/>
        </authorList>
    </citation>
    <scope>NUCLEOTIDE SEQUENCE</scope>
    <source>
        <strain evidence="2">GSM-AAB239-AS_SAM_17_03QT</strain>
    </source>
</reference>
<organism evidence="2 3">
    <name type="scientific">Iris pallida</name>
    <name type="common">Sweet iris</name>
    <dbReference type="NCBI Taxonomy" id="29817"/>
    <lineage>
        <taxon>Eukaryota</taxon>
        <taxon>Viridiplantae</taxon>
        <taxon>Streptophyta</taxon>
        <taxon>Embryophyta</taxon>
        <taxon>Tracheophyta</taxon>
        <taxon>Spermatophyta</taxon>
        <taxon>Magnoliopsida</taxon>
        <taxon>Liliopsida</taxon>
        <taxon>Asparagales</taxon>
        <taxon>Iridaceae</taxon>
        <taxon>Iridoideae</taxon>
        <taxon>Irideae</taxon>
        <taxon>Iris</taxon>
    </lineage>
</organism>
<feature type="region of interest" description="Disordered" evidence="1">
    <location>
        <begin position="25"/>
        <end position="61"/>
    </location>
</feature>
<reference evidence="2" key="2">
    <citation type="submission" date="2023-04" db="EMBL/GenBank/DDBJ databases">
        <authorList>
            <person name="Bruccoleri R.E."/>
            <person name="Oakeley E.J."/>
            <person name="Faust A.-M."/>
            <person name="Dessus-Babus S."/>
            <person name="Altorfer M."/>
            <person name="Burckhardt D."/>
            <person name="Oertli M."/>
            <person name="Naumann U."/>
            <person name="Petersen F."/>
            <person name="Wong J."/>
        </authorList>
    </citation>
    <scope>NUCLEOTIDE SEQUENCE</scope>
    <source>
        <strain evidence="2">GSM-AAB239-AS_SAM_17_03QT</strain>
        <tissue evidence="2">Leaf</tissue>
    </source>
</reference>
<evidence type="ECO:0000313" key="3">
    <source>
        <dbReference type="Proteomes" id="UP001140949"/>
    </source>
</evidence>
<gene>
    <name evidence="2" type="ORF">M6B38_167385</name>
</gene>
<dbReference type="EMBL" id="JANAVB010033236">
    <property type="protein sequence ID" value="KAJ6808552.1"/>
    <property type="molecule type" value="Genomic_DNA"/>
</dbReference>
<keyword evidence="3" id="KW-1185">Reference proteome</keyword>
<sequence>MRRRRTELGFLLAVAFFVPSIPRRRRWRDSSTPAAEGGRGLCSASERPRGTPPSSALPPVPALRLQREGPTYLPSYPSLSLSSLSFRSVTAKNKHGHT</sequence>
<evidence type="ECO:0008006" key="4">
    <source>
        <dbReference type="Google" id="ProtNLM"/>
    </source>
</evidence>
<dbReference type="Proteomes" id="UP001140949">
    <property type="component" value="Unassembled WGS sequence"/>
</dbReference>
<evidence type="ECO:0000256" key="1">
    <source>
        <dbReference type="SAM" id="MobiDB-lite"/>
    </source>
</evidence>
<comment type="caution">
    <text evidence="2">The sequence shown here is derived from an EMBL/GenBank/DDBJ whole genome shotgun (WGS) entry which is preliminary data.</text>
</comment>
<protein>
    <recommendedName>
        <fullName evidence="4">Secreted protein</fullName>
    </recommendedName>
</protein>
<accession>A0AAX6EWM4</accession>
<evidence type="ECO:0000313" key="2">
    <source>
        <dbReference type="EMBL" id="KAJ6808552.1"/>
    </source>
</evidence>